<sequence length="1323" mass="148230">MATVPERKSIVGAKLDHDFVAFFALLIEKFTTYGIEFALLGVLLGDSGPELKEPAGKGSYFDVTITNSDRLLKSRYIPNIGINPSLPELVAVKVPYITDDINSPRSRKLWTSITKEVQILRNDYLAQRPEIVKLFGVCWAHGDSTGDNVLPALILEAAELGDMDSFFFHQVGQKEVTIRKALGLCIDIATGIQAIHEIGVAHCDIKPKNILLFKSKSEGINAKIADFGSAIIVDESDGLIQLTSSMGYWQGPEVCSPIPSQDIPKVDIYPLGFIIANLLTLNWIVRFWSDVEAGTVDNTFGCSFAEMKKSGKLLTLVNDMMLICWGKQFGLPLNSQNLGGAVLGKDCACLVLQMMEEIQSRSITTNNIISGLQAILYEFLSEDSLADAAMNFNSQEHKLLRQISSSKGISGDFTNVGPNVPWNELRHNFDGNFTLRGQPSEDEFEHSPRLAVDHVQLRDQKEREIEIFDPLSVIECNAWGATLQQLPDLVYEQLASSMKFIAADDLAPLMRRAKAAFQYAMLSLSRLPISERSERKMTKCLSSLLQAIDYGQLEARGITGWLFGAYNTQLPPEYSHLNEKKFLEAAAARGSQTAVRQLRNLYGVVDPEVVRKFREEYAGIGFELPFKWKLWRERFNVSDLEKLTSNISDKYLKRLFFSLSMICRVDLLHKLCELCPININWVTTVGETGLSLSCRSGNVSVTRFLLDKGCDPGIADEYGVTPLHFLSSFDDEDVPLISRLLVENGAPLEARSSTSARYRNSIDSLYGRSKGTPLNWAVGADNIVATKALLDLGADPFDEAAEELPTSDQWGKHIHINPVMLASLRHQHNILRLLLCARNNNPLGKLRESTQAKLNHSSFRIGPLGEQIQASYLSFCVGYYEGRSLERLLLHGARHEMAFKETFKTLMEYRDESFPSDELLRLLDSAIICGQLFVVKELIKASDGLKEIEPAIWITLLAKAAEYSEADIFDMIRDHQPVDPIPKSTWGDYFEAIAVNTDQIRYLDCFQQNISHDENFAWHFEMALVHNHPKTGEWFAKNCHCDLTLIDEDGFSILSRLMIRAIRYQERTKAVFWLLNSPIFPVELFEKSALIGGSYLNGLHFAALMFGNYGSNSKSLFENILEIYYEPKLINFQIDAGEFKGNTPLHLAVLSGYTDAVKTLLLEKEAIDVTLLGAHKKSVVDVCLERLRKKDKSIDYFDVPEHQLERADLEHCQRTSFIFTSLVDAGARSKKYYAAVLRTDAETIVIFDGENGGILFVSLRCPTGMLSQGHVYRTDLGVRCMCLAVPVLLQTVSSEHGNCVKENAFGDALYTLEVDRALFLTRI</sequence>
<dbReference type="CDD" id="cd00180">
    <property type="entry name" value="PKc"/>
    <property type="match status" value="1"/>
</dbReference>
<dbReference type="EMBL" id="JAVHJO010000015">
    <property type="protein sequence ID" value="KAK6527425.1"/>
    <property type="molecule type" value="Genomic_DNA"/>
</dbReference>
<dbReference type="Gene3D" id="1.10.510.10">
    <property type="entry name" value="Transferase(Phosphotransferase) domain 1"/>
    <property type="match status" value="1"/>
</dbReference>
<dbReference type="InterPro" id="IPR011009">
    <property type="entry name" value="Kinase-like_dom_sf"/>
</dbReference>
<reference evidence="5 6" key="1">
    <citation type="submission" date="2019-10" db="EMBL/GenBank/DDBJ databases">
        <authorList>
            <person name="Palmer J.M."/>
        </authorList>
    </citation>
    <scope>NUCLEOTIDE SEQUENCE [LARGE SCALE GENOMIC DNA]</scope>
    <source>
        <strain evidence="5 6">TWF694</strain>
    </source>
</reference>
<dbReference type="SUPFAM" id="SSF48403">
    <property type="entry name" value="Ankyrin repeat"/>
    <property type="match status" value="2"/>
</dbReference>
<dbReference type="Pfam" id="PF00023">
    <property type="entry name" value="Ank"/>
    <property type="match status" value="1"/>
</dbReference>
<keyword evidence="2 3" id="KW-0040">ANK repeat</keyword>
<protein>
    <recommendedName>
        <fullName evidence="4">Protein kinase domain-containing protein</fullName>
    </recommendedName>
</protein>
<dbReference type="InterPro" id="IPR051165">
    <property type="entry name" value="Multifunctional_ANK_Repeat"/>
</dbReference>
<gene>
    <name evidence="5" type="ORF">TWF694_004414</name>
</gene>
<dbReference type="GO" id="GO:0004672">
    <property type="term" value="F:protein kinase activity"/>
    <property type="evidence" value="ECO:0007669"/>
    <property type="project" value="InterPro"/>
</dbReference>
<dbReference type="PROSITE" id="PS50088">
    <property type="entry name" value="ANK_REPEAT"/>
    <property type="match status" value="3"/>
</dbReference>
<accession>A0AAV9WX89</accession>
<evidence type="ECO:0000259" key="4">
    <source>
        <dbReference type="PROSITE" id="PS50011"/>
    </source>
</evidence>
<dbReference type="Pfam" id="PF00069">
    <property type="entry name" value="Pkinase"/>
    <property type="match status" value="1"/>
</dbReference>
<evidence type="ECO:0000313" key="5">
    <source>
        <dbReference type="EMBL" id="KAK6527425.1"/>
    </source>
</evidence>
<dbReference type="InterPro" id="IPR000719">
    <property type="entry name" value="Prot_kinase_dom"/>
</dbReference>
<evidence type="ECO:0000256" key="1">
    <source>
        <dbReference type="ARBA" id="ARBA00022737"/>
    </source>
</evidence>
<keyword evidence="6" id="KW-1185">Reference proteome</keyword>
<dbReference type="GO" id="GO:0005524">
    <property type="term" value="F:ATP binding"/>
    <property type="evidence" value="ECO:0007669"/>
    <property type="project" value="InterPro"/>
</dbReference>
<name>A0AAV9WX89_9PEZI</name>
<keyword evidence="1" id="KW-0677">Repeat</keyword>
<dbReference type="PANTHER" id="PTHR24123">
    <property type="entry name" value="ANKYRIN REPEAT-CONTAINING"/>
    <property type="match status" value="1"/>
</dbReference>
<dbReference type="PROSITE" id="PS50297">
    <property type="entry name" value="ANK_REP_REGION"/>
    <property type="match status" value="3"/>
</dbReference>
<feature type="repeat" description="ANK" evidence="3">
    <location>
        <begin position="1140"/>
        <end position="1161"/>
    </location>
</feature>
<dbReference type="InterPro" id="IPR036770">
    <property type="entry name" value="Ankyrin_rpt-contain_sf"/>
</dbReference>
<proteinExistence type="predicted"/>
<dbReference type="PROSITE" id="PS50011">
    <property type="entry name" value="PROTEIN_KINASE_DOM"/>
    <property type="match status" value="1"/>
</dbReference>
<evidence type="ECO:0000256" key="3">
    <source>
        <dbReference type="PROSITE-ProRule" id="PRU00023"/>
    </source>
</evidence>
<feature type="repeat" description="ANK" evidence="3">
    <location>
        <begin position="718"/>
        <end position="753"/>
    </location>
</feature>
<dbReference type="PANTHER" id="PTHR24123:SF33">
    <property type="entry name" value="PROTEIN HOS4"/>
    <property type="match status" value="1"/>
</dbReference>
<dbReference type="Proteomes" id="UP001365542">
    <property type="component" value="Unassembled WGS sequence"/>
</dbReference>
<evidence type="ECO:0000313" key="6">
    <source>
        <dbReference type="Proteomes" id="UP001365542"/>
    </source>
</evidence>
<dbReference type="Gene3D" id="1.25.40.20">
    <property type="entry name" value="Ankyrin repeat-containing domain"/>
    <property type="match status" value="2"/>
</dbReference>
<dbReference type="SMART" id="SM00220">
    <property type="entry name" value="S_TKc"/>
    <property type="match status" value="1"/>
</dbReference>
<dbReference type="PROSITE" id="PS00108">
    <property type="entry name" value="PROTEIN_KINASE_ST"/>
    <property type="match status" value="1"/>
</dbReference>
<dbReference type="SUPFAM" id="SSF56112">
    <property type="entry name" value="Protein kinase-like (PK-like)"/>
    <property type="match status" value="1"/>
</dbReference>
<comment type="caution">
    <text evidence="5">The sequence shown here is derived from an EMBL/GenBank/DDBJ whole genome shotgun (WGS) entry which is preliminary data.</text>
</comment>
<dbReference type="InterPro" id="IPR002110">
    <property type="entry name" value="Ankyrin_rpt"/>
</dbReference>
<dbReference type="SMART" id="SM00248">
    <property type="entry name" value="ANK"/>
    <property type="match status" value="6"/>
</dbReference>
<dbReference type="InterPro" id="IPR008271">
    <property type="entry name" value="Ser/Thr_kinase_AS"/>
</dbReference>
<evidence type="ECO:0000256" key="2">
    <source>
        <dbReference type="ARBA" id="ARBA00023043"/>
    </source>
</evidence>
<organism evidence="5 6">
    <name type="scientific">Orbilia ellipsospora</name>
    <dbReference type="NCBI Taxonomy" id="2528407"/>
    <lineage>
        <taxon>Eukaryota</taxon>
        <taxon>Fungi</taxon>
        <taxon>Dikarya</taxon>
        <taxon>Ascomycota</taxon>
        <taxon>Pezizomycotina</taxon>
        <taxon>Orbiliomycetes</taxon>
        <taxon>Orbiliales</taxon>
        <taxon>Orbiliaceae</taxon>
        <taxon>Orbilia</taxon>
    </lineage>
</organism>
<feature type="domain" description="Protein kinase" evidence="4">
    <location>
        <begin position="49"/>
        <end position="380"/>
    </location>
</feature>
<feature type="repeat" description="ANK" evidence="3">
    <location>
        <begin position="685"/>
        <end position="717"/>
    </location>
</feature>